<evidence type="ECO:0000313" key="2">
    <source>
        <dbReference type="EMBL" id="MBM3318398.1"/>
    </source>
</evidence>
<accession>A0A937X9I7</accession>
<dbReference type="Proteomes" id="UP000748308">
    <property type="component" value="Unassembled WGS sequence"/>
</dbReference>
<protein>
    <submittedName>
        <fullName evidence="2">Uncharacterized protein</fullName>
    </submittedName>
</protein>
<dbReference type="Pfam" id="PF20244">
    <property type="entry name" value="DUF6599"/>
    <property type="match status" value="1"/>
</dbReference>
<gene>
    <name evidence="2" type="ORF">FJY75_11160</name>
</gene>
<evidence type="ECO:0000313" key="3">
    <source>
        <dbReference type="Proteomes" id="UP000748308"/>
    </source>
</evidence>
<dbReference type="AlphaFoldDB" id="A0A937X9I7"/>
<dbReference type="EMBL" id="VGIY01000345">
    <property type="protein sequence ID" value="MBM3318398.1"/>
    <property type="molecule type" value="Genomic_DNA"/>
</dbReference>
<name>A0A937X9I7_UNCEI</name>
<feature type="chain" id="PRO_5038049827" evidence="1">
    <location>
        <begin position="28"/>
        <end position="369"/>
    </location>
</feature>
<organism evidence="2 3">
    <name type="scientific">Eiseniibacteriota bacterium</name>
    <dbReference type="NCBI Taxonomy" id="2212470"/>
    <lineage>
        <taxon>Bacteria</taxon>
        <taxon>Candidatus Eiseniibacteriota</taxon>
    </lineage>
</organism>
<evidence type="ECO:0000256" key="1">
    <source>
        <dbReference type="SAM" id="SignalP"/>
    </source>
</evidence>
<reference evidence="2" key="1">
    <citation type="submission" date="2019-03" db="EMBL/GenBank/DDBJ databases">
        <title>Lake Tanganyika Metagenome-Assembled Genomes (MAGs).</title>
        <authorList>
            <person name="Tran P."/>
        </authorList>
    </citation>
    <scope>NUCLEOTIDE SEQUENCE</scope>
    <source>
        <strain evidence="2">M_DeepCast_400m_m2_100</strain>
    </source>
</reference>
<feature type="signal peptide" evidence="1">
    <location>
        <begin position="1"/>
        <end position="27"/>
    </location>
</feature>
<proteinExistence type="predicted"/>
<comment type="caution">
    <text evidence="2">The sequence shown here is derived from an EMBL/GenBank/DDBJ whole genome shotgun (WGS) entry which is preliminary data.</text>
</comment>
<sequence>MARWTELRSAAALAAAALLALAAMATAAQLPPAADMLPFPGEGVVLVGEPAVYRGEELFDYIDGGAPQFLEYGFIEAATQEVRYHERAYVFDVYRLRDPLAAFGVFSVRRPAGAPPLGMFAYSSRAPYQCLLAYGPYYIEIVPYEVSAEALEEIEYLARRGTAALDPSRAPRNLTETSFFRALPAEGRVAGSERLARGPVSARTALAAAPGGAWREAHEAILERLFPPGSPPDPAPFWQVVDYHPARAATEAGAAGAGGDAGVTEGDSGAAAEAMTADSGTAPATTLVRISGLEDPRSLLAIAHPGGGSSPDPTPLPGGAGWIAYDDEKGHGFARLRAEGEILMGGSRLPREKFTDWVLSLGNEPETRR</sequence>
<keyword evidence="1" id="KW-0732">Signal</keyword>
<dbReference type="InterPro" id="IPR046534">
    <property type="entry name" value="DUF6599"/>
</dbReference>